<proteinExistence type="predicted"/>
<evidence type="ECO:0008006" key="3">
    <source>
        <dbReference type="Google" id="ProtNLM"/>
    </source>
</evidence>
<dbReference type="Proteomes" id="UP001454036">
    <property type="component" value="Unassembled WGS sequence"/>
</dbReference>
<organism evidence="1 2">
    <name type="scientific">Lithospermum erythrorhizon</name>
    <name type="common">Purple gromwell</name>
    <name type="synonym">Lithospermum officinale var. erythrorhizon</name>
    <dbReference type="NCBI Taxonomy" id="34254"/>
    <lineage>
        <taxon>Eukaryota</taxon>
        <taxon>Viridiplantae</taxon>
        <taxon>Streptophyta</taxon>
        <taxon>Embryophyta</taxon>
        <taxon>Tracheophyta</taxon>
        <taxon>Spermatophyta</taxon>
        <taxon>Magnoliopsida</taxon>
        <taxon>eudicotyledons</taxon>
        <taxon>Gunneridae</taxon>
        <taxon>Pentapetalae</taxon>
        <taxon>asterids</taxon>
        <taxon>lamiids</taxon>
        <taxon>Boraginales</taxon>
        <taxon>Boraginaceae</taxon>
        <taxon>Boraginoideae</taxon>
        <taxon>Lithospermeae</taxon>
        <taxon>Lithospermum</taxon>
    </lineage>
</organism>
<dbReference type="InterPro" id="IPR043502">
    <property type="entry name" value="DNA/RNA_pol_sf"/>
</dbReference>
<name>A0AAV3PRD1_LITER</name>
<accession>A0AAV3PRD1</accession>
<keyword evidence="2" id="KW-1185">Reference proteome</keyword>
<dbReference type="PANTHER" id="PTHR11439">
    <property type="entry name" value="GAG-POL-RELATED RETROTRANSPOSON"/>
    <property type="match status" value="1"/>
</dbReference>
<protein>
    <recommendedName>
        <fullName evidence="3">Retrovirus-related Pol polyprotein from transposon TNT 1-94</fullName>
    </recommendedName>
</protein>
<evidence type="ECO:0000313" key="1">
    <source>
        <dbReference type="EMBL" id="GAA0153795.1"/>
    </source>
</evidence>
<sequence length="186" mass="21697">MKDLGKAKHILGMEIRRHRLQRPDIAYAIGLVSRFLAKPRKEHWEGIKCTLRYLKGTSDLSICYDGTETGLQAFTNPDMAGDIDSKKSTFGYLFTYAGGEIYWQSKLQRCVALFITEAEYIAITECCKEMLWLKRLFKEVGIEQRQFTILCDSQSAMHLSKNPSFHSRSKHIQIRYHWIRNLLEEK</sequence>
<evidence type="ECO:0000313" key="2">
    <source>
        <dbReference type="Proteomes" id="UP001454036"/>
    </source>
</evidence>
<gene>
    <name evidence="1" type="ORF">LIER_11952</name>
</gene>
<dbReference type="AlphaFoldDB" id="A0AAV3PRD1"/>
<comment type="caution">
    <text evidence="1">The sequence shown here is derived from an EMBL/GenBank/DDBJ whole genome shotgun (WGS) entry which is preliminary data.</text>
</comment>
<dbReference type="EMBL" id="BAABME010002255">
    <property type="protein sequence ID" value="GAA0153795.1"/>
    <property type="molecule type" value="Genomic_DNA"/>
</dbReference>
<reference evidence="1 2" key="1">
    <citation type="submission" date="2024-01" db="EMBL/GenBank/DDBJ databases">
        <title>The complete chloroplast genome sequence of Lithospermum erythrorhizon: insights into the phylogenetic relationship among Boraginaceae species and the maternal lineages of purple gromwells.</title>
        <authorList>
            <person name="Okada T."/>
            <person name="Watanabe K."/>
        </authorList>
    </citation>
    <scope>NUCLEOTIDE SEQUENCE [LARGE SCALE GENOMIC DNA]</scope>
</reference>
<dbReference type="SUPFAM" id="SSF56672">
    <property type="entry name" value="DNA/RNA polymerases"/>
    <property type="match status" value="1"/>
</dbReference>
<dbReference type="PANTHER" id="PTHR11439:SF467">
    <property type="entry name" value="INTEGRASE CATALYTIC DOMAIN-CONTAINING PROTEIN"/>
    <property type="match status" value="1"/>
</dbReference>
<dbReference type="CDD" id="cd09272">
    <property type="entry name" value="RNase_HI_RT_Ty1"/>
    <property type="match status" value="1"/>
</dbReference>